<feature type="transmembrane region" description="Helical" evidence="7">
    <location>
        <begin position="165"/>
        <end position="187"/>
    </location>
</feature>
<feature type="coiled-coil region" evidence="6">
    <location>
        <begin position="98"/>
        <end position="139"/>
    </location>
</feature>
<evidence type="ECO:0000256" key="7">
    <source>
        <dbReference type="SAM" id="Phobius"/>
    </source>
</evidence>
<protein>
    <submittedName>
        <fullName evidence="10">TIGR04211 family SH3 domain-containing protein</fullName>
    </submittedName>
</protein>
<keyword evidence="5 7" id="KW-0472">Membrane</keyword>
<feature type="chain" id="PRO_5045605137" evidence="8">
    <location>
        <begin position="25"/>
        <end position="197"/>
    </location>
</feature>
<dbReference type="PROSITE" id="PS51781">
    <property type="entry name" value="SH3B"/>
    <property type="match status" value="1"/>
</dbReference>
<evidence type="ECO:0000313" key="10">
    <source>
        <dbReference type="EMBL" id="MDM7861671.1"/>
    </source>
</evidence>
<evidence type="ECO:0000256" key="4">
    <source>
        <dbReference type="ARBA" id="ARBA00022989"/>
    </source>
</evidence>
<dbReference type="NCBIfam" id="TIGR04211">
    <property type="entry name" value="SH3_and_anchor"/>
    <property type="match status" value="1"/>
</dbReference>
<keyword evidence="3 8" id="KW-0732">Signal</keyword>
<accession>A0ABT7SZP4</accession>
<keyword evidence="11" id="KW-1185">Reference proteome</keyword>
<dbReference type="RefSeq" id="WP_289366315.1">
    <property type="nucleotide sequence ID" value="NZ_JAUCBP010000012.1"/>
</dbReference>
<dbReference type="Gene3D" id="2.30.30.40">
    <property type="entry name" value="SH3 Domains"/>
    <property type="match status" value="1"/>
</dbReference>
<keyword evidence="4 7" id="KW-1133">Transmembrane helix</keyword>
<evidence type="ECO:0000256" key="8">
    <source>
        <dbReference type="SAM" id="SignalP"/>
    </source>
</evidence>
<dbReference type="Pfam" id="PF08239">
    <property type="entry name" value="SH3_3"/>
    <property type="match status" value="1"/>
</dbReference>
<name>A0ABT7SZP4_9ALTE</name>
<evidence type="ECO:0000256" key="2">
    <source>
        <dbReference type="ARBA" id="ARBA00022692"/>
    </source>
</evidence>
<evidence type="ECO:0000256" key="1">
    <source>
        <dbReference type="ARBA" id="ARBA00004167"/>
    </source>
</evidence>
<evidence type="ECO:0000256" key="3">
    <source>
        <dbReference type="ARBA" id="ARBA00022729"/>
    </source>
</evidence>
<gene>
    <name evidence="10" type="ORF">QTP81_13805</name>
</gene>
<feature type="signal peptide" evidence="8">
    <location>
        <begin position="1"/>
        <end position="24"/>
    </location>
</feature>
<evidence type="ECO:0000256" key="5">
    <source>
        <dbReference type="ARBA" id="ARBA00023136"/>
    </source>
</evidence>
<keyword evidence="2 7" id="KW-0812">Transmembrane</keyword>
<feature type="domain" description="SH3b" evidence="9">
    <location>
        <begin position="26"/>
        <end position="92"/>
    </location>
</feature>
<sequence length="197" mass="22024">MQSKFLATAVVTVLLMLGGGQLQAQTEGAHVSDNLTVFIHTGPSRNYRIIGSIQAGTAIEITDRQGEPEFVQMTDPEGREGWIEAQYISTTGTLREQVPALQQQVTELTQQLSALQESHQRLRNDNTTLTQQNQRLATELEESVLLASDLQQRVDEADQSAMMEWFTRGGIVAAVSILLGILITYLPKKRRRNDQWM</sequence>
<dbReference type="Proteomes" id="UP001234343">
    <property type="component" value="Unassembled WGS sequence"/>
</dbReference>
<proteinExistence type="predicted"/>
<comment type="subcellular location">
    <subcellularLocation>
        <location evidence="1">Membrane</location>
        <topology evidence="1">Single-pass membrane protein</topology>
    </subcellularLocation>
</comment>
<comment type="caution">
    <text evidence="10">The sequence shown here is derived from an EMBL/GenBank/DDBJ whole genome shotgun (WGS) entry which is preliminary data.</text>
</comment>
<evidence type="ECO:0000313" key="11">
    <source>
        <dbReference type="Proteomes" id="UP001234343"/>
    </source>
</evidence>
<keyword evidence="6" id="KW-0175">Coiled coil</keyword>
<evidence type="ECO:0000256" key="6">
    <source>
        <dbReference type="SAM" id="Coils"/>
    </source>
</evidence>
<evidence type="ECO:0000259" key="9">
    <source>
        <dbReference type="PROSITE" id="PS51781"/>
    </source>
</evidence>
<organism evidence="10 11">
    <name type="scientific">Alteromonas arenosi</name>
    <dbReference type="NCBI Taxonomy" id="3055817"/>
    <lineage>
        <taxon>Bacteria</taxon>
        <taxon>Pseudomonadati</taxon>
        <taxon>Pseudomonadota</taxon>
        <taxon>Gammaproteobacteria</taxon>
        <taxon>Alteromonadales</taxon>
        <taxon>Alteromonadaceae</taxon>
        <taxon>Alteromonas/Salinimonas group</taxon>
        <taxon>Alteromonas</taxon>
    </lineage>
</organism>
<dbReference type="PIRSF" id="PIRSF006158">
    <property type="entry name" value="UCP006158_SH3"/>
    <property type="match status" value="1"/>
</dbReference>
<reference evidence="10 11" key="1">
    <citation type="submission" date="2023-06" db="EMBL/GenBank/DDBJ databases">
        <title>Alteromonas sp. ASW11-36 isolated from intertidal sand.</title>
        <authorList>
            <person name="Li Y."/>
        </authorList>
    </citation>
    <scope>NUCLEOTIDE SEQUENCE [LARGE SCALE GENOMIC DNA]</scope>
    <source>
        <strain evidence="10 11">ASW11-36</strain>
    </source>
</reference>
<dbReference type="InterPro" id="IPR003646">
    <property type="entry name" value="SH3-like_bac-type"/>
</dbReference>
<dbReference type="InterPro" id="IPR016476">
    <property type="entry name" value="SH3_dom_pro"/>
</dbReference>
<dbReference type="SMART" id="SM00287">
    <property type="entry name" value="SH3b"/>
    <property type="match status" value="1"/>
</dbReference>
<dbReference type="EMBL" id="JAUCBP010000012">
    <property type="protein sequence ID" value="MDM7861671.1"/>
    <property type="molecule type" value="Genomic_DNA"/>
</dbReference>